<evidence type="ECO:0000256" key="5">
    <source>
        <dbReference type="ARBA" id="ARBA00023242"/>
    </source>
</evidence>
<dbReference type="Proteomes" id="UP000187406">
    <property type="component" value="Unassembled WGS sequence"/>
</dbReference>
<comment type="function">
    <text evidence="6">Transcriptional repressor that regulates multiple aspects of plant growth and development.</text>
</comment>
<evidence type="ECO:0000313" key="10">
    <source>
        <dbReference type="Proteomes" id="UP000187406"/>
    </source>
</evidence>
<evidence type="ECO:0000256" key="4">
    <source>
        <dbReference type="ARBA" id="ARBA00023163"/>
    </source>
</evidence>
<gene>
    <name evidence="9" type="ORF">CFOL_v3_20646</name>
</gene>
<keyword evidence="3 6" id="KW-0805">Transcription regulation</keyword>
<dbReference type="InterPro" id="IPR038933">
    <property type="entry name" value="Ovate"/>
</dbReference>
<dbReference type="PANTHER" id="PTHR33057:SF151">
    <property type="entry name" value="TRANSCRIPTION REPRESSOR OFP1"/>
    <property type="match status" value="1"/>
</dbReference>
<protein>
    <recommendedName>
        <fullName evidence="6">Transcription repressor</fullName>
    </recommendedName>
    <alternativeName>
        <fullName evidence="6">Ovate family protein</fullName>
    </alternativeName>
</protein>
<dbReference type="Pfam" id="PF04844">
    <property type="entry name" value="Ovate"/>
    <property type="match status" value="1"/>
</dbReference>
<feature type="non-terminal residue" evidence="9">
    <location>
        <position position="1"/>
    </location>
</feature>
<evidence type="ECO:0000259" key="8">
    <source>
        <dbReference type="PROSITE" id="PS51754"/>
    </source>
</evidence>
<keyword evidence="5 6" id="KW-0539">Nucleus</keyword>
<name>A0A1Q3CAC6_CEPFO</name>
<dbReference type="FunCoup" id="A0A1Q3CAC6">
    <property type="interactions" value="46"/>
</dbReference>
<dbReference type="GO" id="GO:0005634">
    <property type="term" value="C:nucleus"/>
    <property type="evidence" value="ECO:0007669"/>
    <property type="project" value="UniProtKB-SubCell"/>
</dbReference>
<keyword evidence="10" id="KW-1185">Reference proteome</keyword>
<dbReference type="EMBL" id="BDDD01001585">
    <property type="protein sequence ID" value="GAV77174.1"/>
    <property type="molecule type" value="Genomic_DNA"/>
</dbReference>
<dbReference type="GO" id="GO:0003677">
    <property type="term" value="F:DNA binding"/>
    <property type="evidence" value="ECO:0007669"/>
    <property type="project" value="InterPro"/>
</dbReference>
<dbReference type="AlphaFoldDB" id="A0A1Q3CAC6"/>
<comment type="caution">
    <text evidence="9">The sequence shown here is derived from an EMBL/GenBank/DDBJ whole genome shotgun (WGS) entry which is preliminary data.</text>
</comment>
<dbReference type="InParanoid" id="A0A1Q3CAC6"/>
<feature type="region of interest" description="Disordered" evidence="7">
    <location>
        <begin position="75"/>
        <end position="117"/>
    </location>
</feature>
<organism evidence="9 10">
    <name type="scientific">Cephalotus follicularis</name>
    <name type="common">Albany pitcher plant</name>
    <dbReference type="NCBI Taxonomy" id="3775"/>
    <lineage>
        <taxon>Eukaryota</taxon>
        <taxon>Viridiplantae</taxon>
        <taxon>Streptophyta</taxon>
        <taxon>Embryophyta</taxon>
        <taxon>Tracheophyta</taxon>
        <taxon>Spermatophyta</taxon>
        <taxon>Magnoliopsida</taxon>
        <taxon>eudicotyledons</taxon>
        <taxon>Gunneridae</taxon>
        <taxon>Pentapetalae</taxon>
        <taxon>rosids</taxon>
        <taxon>fabids</taxon>
        <taxon>Oxalidales</taxon>
        <taxon>Cephalotaceae</taxon>
        <taxon>Cephalotus</taxon>
    </lineage>
</organism>
<comment type="subcellular location">
    <subcellularLocation>
        <location evidence="1 6">Nucleus</location>
    </subcellularLocation>
</comment>
<dbReference type="GO" id="GO:0045892">
    <property type="term" value="P:negative regulation of DNA-templated transcription"/>
    <property type="evidence" value="ECO:0007669"/>
    <property type="project" value="UniProtKB-UniRule"/>
</dbReference>
<evidence type="ECO:0000256" key="3">
    <source>
        <dbReference type="ARBA" id="ARBA00023015"/>
    </source>
</evidence>
<reference evidence="10" key="1">
    <citation type="submission" date="2016-04" db="EMBL/GenBank/DDBJ databases">
        <title>Cephalotus genome sequencing.</title>
        <authorList>
            <person name="Fukushima K."/>
            <person name="Hasebe M."/>
            <person name="Fang X."/>
        </authorList>
    </citation>
    <scope>NUCLEOTIDE SEQUENCE [LARGE SCALE GENOMIC DNA]</scope>
    <source>
        <strain evidence="10">cv. St1</strain>
    </source>
</reference>
<proteinExistence type="predicted"/>
<feature type="region of interest" description="Disordered" evidence="7">
    <location>
        <begin position="307"/>
        <end position="330"/>
    </location>
</feature>
<evidence type="ECO:0000256" key="2">
    <source>
        <dbReference type="ARBA" id="ARBA00022491"/>
    </source>
</evidence>
<dbReference type="PANTHER" id="PTHR33057">
    <property type="entry name" value="TRANSCRIPTION REPRESSOR OFP7-RELATED"/>
    <property type="match status" value="1"/>
</dbReference>
<keyword evidence="2 6" id="KW-0678">Repressor</keyword>
<dbReference type="OrthoDB" id="1928390at2759"/>
<dbReference type="InterPro" id="IPR006458">
    <property type="entry name" value="Ovate_C"/>
</dbReference>
<dbReference type="NCBIfam" id="TIGR01568">
    <property type="entry name" value="A_thal_3678"/>
    <property type="match status" value="1"/>
</dbReference>
<evidence type="ECO:0000256" key="1">
    <source>
        <dbReference type="ARBA" id="ARBA00004123"/>
    </source>
</evidence>
<evidence type="ECO:0000256" key="6">
    <source>
        <dbReference type="RuleBase" id="RU367028"/>
    </source>
</evidence>
<evidence type="ECO:0000313" key="9">
    <source>
        <dbReference type="EMBL" id="GAV77174.1"/>
    </source>
</evidence>
<sequence>LMGNYRFRISDMMPNAWFYKLKDMGKAKNQNNGNHYFMKKKQLTPQQQQQQPKPKQPHNSYPRKSYYFTRELLPSDRCYNSPTNRKSLDTQLPEPPRKSSTQRLKRRPNKSTPKLVTSSVSAGCSCRASLTKSDSLVTHLSSPSDGSTEPEFCESFPPEFRSDRVLATESFEDLVSWSTCSCNCRIDSNANDIVINVDKKSITATKFDKLDGFDPISEIELPPIITKPGKFNDTVKNAKKTESCKQRKSSAKVVDKTFHGSSLQVKVVKEDSLTMKDYKTSPGRRISVSSPGVKLRINSPRITSRMIQARGHRKSVSSNSNSRSRTSPSLSDTFAIVKSSYDPQRDFRESMVEMIMENNIRSSQDLEELLACYLSLNSDQYHDLIIKVFKQIWFDLTDIRLK</sequence>
<accession>A0A1Q3CAC6</accession>
<dbReference type="PROSITE" id="PS51754">
    <property type="entry name" value="OVATE"/>
    <property type="match status" value="1"/>
</dbReference>
<feature type="region of interest" description="Disordered" evidence="7">
    <location>
        <begin position="42"/>
        <end position="62"/>
    </location>
</feature>
<dbReference type="STRING" id="3775.A0A1Q3CAC6"/>
<keyword evidence="4 6" id="KW-0804">Transcription</keyword>
<feature type="compositionally biased region" description="Low complexity" evidence="7">
    <location>
        <begin position="43"/>
        <end position="53"/>
    </location>
</feature>
<evidence type="ECO:0000256" key="7">
    <source>
        <dbReference type="SAM" id="MobiDB-lite"/>
    </source>
</evidence>
<dbReference type="InterPro" id="IPR025830">
    <property type="entry name" value="DNA_bnd_dom_ovate"/>
</dbReference>
<feature type="compositionally biased region" description="Low complexity" evidence="7">
    <location>
        <begin position="316"/>
        <end position="330"/>
    </location>
</feature>
<feature type="domain" description="OVATE" evidence="8">
    <location>
        <begin position="336"/>
        <end position="395"/>
    </location>
</feature>
<dbReference type="Pfam" id="PF13724">
    <property type="entry name" value="DNA_binding_2"/>
    <property type="match status" value="1"/>
</dbReference>